<accession>A0A6P7FGI5</accession>
<evidence type="ECO:0000313" key="3">
    <source>
        <dbReference type="RefSeq" id="XP_028132298.1"/>
    </source>
</evidence>
<dbReference type="AlphaFoldDB" id="A0A6P7FGI5"/>
<evidence type="ECO:0000259" key="2">
    <source>
        <dbReference type="Pfam" id="PF16012"/>
    </source>
</evidence>
<sequence>MTCADSASAQWLIDTTPALKPWEGANLQAKDESEVERPCSCTVYIPDEDGKRLEAESVLTRLRVSNRKLNTLLWTVLGKTPAEKGQVWVLSMDKESFEELKKLQMCPSFGIGRIKFRVKDDGHIEKVAEAGPRGLQGVTATTSAVKSKQKRKEVKPSEAQSSKVASKKVKTSSKSKAPPKDDKSREGAKEGKIPEEVRTDLQGSATDPPRRLEATERVVSPMEGVEDTGKPER</sequence>
<dbReference type="Pfam" id="PF16012">
    <property type="entry name" value="DUF4780"/>
    <property type="match status" value="1"/>
</dbReference>
<dbReference type="InParanoid" id="A0A6P7FGI5"/>
<name>A0A6P7FGI5_DIAVI</name>
<feature type="domain" description="DUF4780" evidence="2">
    <location>
        <begin position="2"/>
        <end position="117"/>
    </location>
</feature>
<reference evidence="3" key="1">
    <citation type="submission" date="2025-08" db="UniProtKB">
        <authorList>
            <consortium name="RefSeq"/>
        </authorList>
    </citation>
    <scope>IDENTIFICATION</scope>
    <source>
        <tissue evidence="3">Whole insect</tissue>
    </source>
</reference>
<dbReference type="RefSeq" id="XP_028132298.1">
    <property type="nucleotide sequence ID" value="XM_028276497.1"/>
</dbReference>
<gene>
    <name evidence="3" type="primary">LOC114327787</name>
</gene>
<organism evidence="3">
    <name type="scientific">Diabrotica virgifera virgifera</name>
    <name type="common">western corn rootworm</name>
    <dbReference type="NCBI Taxonomy" id="50390"/>
    <lineage>
        <taxon>Eukaryota</taxon>
        <taxon>Metazoa</taxon>
        <taxon>Ecdysozoa</taxon>
        <taxon>Arthropoda</taxon>
        <taxon>Hexapoda</taxon>
        <taxon>Insecta</taxon>
        <taxon>Pterygota</taxon>
        <taxon>Neoptera</taxon>
        <taxon>Endopterygota</taxon>
        <taxon>Coleoptera</taxon>
        <taxon>Polyphaga</taxon>
        <taxon>Cucujiformia</taxon>
        <taxon>Chrysomeloidea</taxon>
        <taxon>Chrysomelidae</taxon>
        <taxon>Galerucinae</taxon>
        <taxon>Diabroticina</taxon>
        <taxon>Diabroticites</taxon>
        <taxon>Diabrotica</taxon>
    </lineage>
</organism>
<evidence type="ECO:0000256" key="1">
    <source>
        <dbReference type="SAM" id="MobiDB-lite"/>
    </source>
</evidence>
<dbReference type="InterPro" id="IPR031961">
    <property type="entry name" value="DUF4780"/>
</dbReference>
<protein>
    <submittedName>
        <fullName evidence="3">Uncharacterized protein LOC114327787</fullName>
    </submittedName>
</protein>
<proteinExistence type="predicted"/>
<feature type="region of interest" description="Disordered" evidence="1">
    <location>
        <begin position="138"/>
        <end position="233"/>
    </location>
</feature>
<feature type="compositionally biased region" description="Basic and acidic residues" evidence="1">
    <location>
        <begin position="178"/>
        <end position="199"/>
    </location>
</feature>